<evidence type="ECO:0000313" key="1">
    <source>
        <dbReference type="EMBL" id="CAB4877684.1"/>
    </source>
</evidence>
<sequence>MEYFGASETVNLRLDNATTGTIVGTATSNALGAASAITVTIPAATSNGAHTIYAVGATSAKQGSIAITVALPTISLSSATIVNLPGSTNATLANFGVSETVTFRLDDASTGASLGSSTTTSAGALSAFAITVPAGTSNGSHTVYAVGGTSAKSASIAITVDIASLSLGTTSFATLTGTTTASASNFSATETVTFRLDNSSTGTSLGTTPMSSGAGSRSLTIPTNLTNGAHTVYAIGGTSGKIASAAFTVTAAEATNAAASPLLITNKGGAGSTSRQAEVGDTITVSFDSRLRPASICSGWSDANTTSTQSITTASVVLNGTGTNSTISITGNPTGCTTFNFGTIDLGRSDFTNGANTTFASSTVAWDPVNKQIKITLGTVSGTNNTVRAPNGITATATFTQSANLLSEAGASVSGTWTFSGQTFF</sequence>
<protein>
    <submittedName>
        <fullName evidence="1">Unannotated protein</fullName>
    </submittedName>
</protein>
<name>A0A6J7EA56_9ZZZZ</name>
<dbReference type="AlphaFoldDB" id="A0A6J7EA56"/>
<gene>
    <name evidence="1" type="ORF">UFOPK3423_01094</name>
</gene>
<reference evidence="1" key="1">
    <citation type="submission" date="2020-05" db="EMBL/GenBank/DDBJ databases">
        <authorList>
            <person name="Chiriac C."/>
            <person name="Salcher M."/>
            <person name="Ghai R."/>
            <person name="Kavagutti S V."/>
        </authorList>
    </citation>
    <scope>NUCLEOTIDE SEQUENCE</scope>
</reference>
<dbReference type="EMBL" id="CAFBLQ010000121">
    <property type="protein sequence ID" value="CAB4877684.1"/>
    <property type="molecule type" value="Genomic_DNA"/>
</dbReference>
<proteinExistence type="predicted"/>
<organism evidence="1">
    <name type="scientific">freshwater metagenome</name>
    <dbReference type="NCBI Taxonomy" id="449393"/>
    <lineage>
        <taxon>unclassified sequences</taxon>
        <taxon>metagenomes</taxon>
        <taxon>ecological metagenomes</taxon>
    </lineage>
</organism>
<accession>A0A6J7EA56</accession>